<dbReference type="Pfam" id="PF12409">
    <property type="entry name" value="P5-ATPase"/>
    <property type="match status" value="1"/>
</dbReference>
<dbReference type="EC" id="7.2.2.-" evidence="12"/>
<evidence type="ECO:0000256" key="6">
    <source>
        <dbReference type="ARBA" id="ARBA00022840"/>
    </source>
</evidence>
<feature type="domain" description="Cation-transporting P-type ATPase N-terminal" evidence="14">
    <location>
        <begin position="192"/>
        <end position="245"/>
    </location>
</feature>
<dbReference type="Pfam" id="PF00690">
    <property type="entry name" value="Cation_ATPase_N"/>
    <property type="match status" value="1"/>
</dbReference>
<protein>
    <recommendedName>
        <fullName evidence="12">Cation-transporting ATPase</fullName>
        <ecNumber evidence="12">7.2.2.-</ecNumber>
    </recommendedName>
</protein>
<dbReference type="InterPro" id="IPR001757">
    <property type="entry name" value="P_typ_ATPase"/>
</dbReference>
<evidence type="ECO:0000256" key="2">
    <source>
        <dbReference type="ARBA" id="ARBA00006000"/>
    </source>
</evidence>
<reference evidence="17" key="1">
    <citation type="submission" date="2025-08" db="UniProtKB">
        <authorList>
            <consortium name="RefSeq"/>
        </authorList>
    </citation>
    <scope>IDENTIFICATION</scope>
</reference>
<dbReference type="CDD" id="cd07542">
    <property type="entry name" value="P-type_ATPase_cation"/>
    <property type="match status" value="1"/>
</dbReference>
<evidence type="ECO:0000256" key="5">
    <source>
        <dbReference type="ARBA" id="ARBA00022741"/>
    </source>
</evidence>
<keyword evidence="4 12" id="KW-0479">Metal-binding</keyword>
<dbReference type="FunFam" id="2.70.150.10:FF:000060">
    <property type="entry name" value="Cation-transporting ATPase"/>
    <property type="match status" value="1"/>
</dbReference>
<dbReference type="PRINTS" id="PR00121">
    <property type="entry name" value="NAKATPASE"/>
</dbReference>
<dbReference type="SUPFAM" id="SSF81665">
    <property type="entry name" value="Calcium ATPase, transmembrane domain M"/>
    <property type="match status" value="1"/>
</dbReference>
<dbReference type="InterPro" id="IPR059000">
    <property type="entry name" value="ATPase_P-type_domA"/>
</dbReference>
<keyword evidence="9 12" id="KW-1133">Transmembrane helix</keyword>
<dbReference type="Pfam" id="PF00122">
    <property type="entry name" value="E1-E2_ATPase"/>
    <property type="match status" value="1"/>
</dbReference>
<dbReference type="InParanoid" id="A0A6P8S872"/>
<dbReference type="Gene3D" id="3.40.1110.10">
    <property type="entry name" value="Calcium-transporting ATPase, cytoplasmic domain N"/>
    <property type="match status" value="1"/>
</dbReference>
<evidence type="ECO:0000256" key="3">
    <source>
        <dbReference type="ARBA" id="ARBA00022692"/>
    </source>
</evidence>
<dbReference type="InterPro" id="IPR036412">
    <property type="entry name" value="HAD-like_sf"/>
</dbReference>
<dbReference type="SUPFAM" id="SSF81660">
    <property type="entry name" value="Metal cation-transporting ATPase, ATP-binding domain N"/>
    <property type="match status" value="1"/>
</dbReference>
<feature type="domain" description="P-type ATPase A" evidence="13">
    <location>
        <begin position="301"/>
        <end position="418"/>
    </location>
</feature>
<dbReference type="KEGG" id="gsh:117366652"/>
<dbReference type="FunFam" id="3.40.1110.10:FF:000028">
    <property type="entry name" value="Cation-transporting ATPase"/>
    <property type="match status" value="1"/>
</dbReference>
<dbReference type="InterPro" id="IPR018303">
    <property type="entry name" value="ATPase_P-typ_P_site"/>
</dbReference>
<dbReference type="InterPro" id="IPR047821">
    <property type="entry name" value="P5B-type_ATPase"/>
</dbReference>
<dbReference type="PANTHER" id="PTHR45630">
    <property type="entry name" value="CATION-TRANSPORTING ATPASE-RELATED"/>
    <property type="match status" value="1"/>
</dbReference>
<evidence type="ECO:0000256" key="8">
    <source>
        <dbReference type="ARBA" id="ARBA00022967"/>
    </source>
</evidence>
<evidence type="ECO:0000256" key="10">
    <source>
        <dbReference type="ARBA" id="ARBA00023136"/>
    </source>
</evidence>
<keyword evidence="16" id="KW-1185">Reference proteome</keyword>
<evidence type="ECO:0000256" key="12">
    <source>
        <dbReference type="RuleBase" id="RU362082"/>
    </source>
</evidence>
<evidence type="ECO:0000259" key="14">
    <source>
        <dbReference type="Pfam" id="PF00690"/>
    </source>
</evidence>
<feature type="transmembrane region" description="Helical" evidence="12">
    <location>
        <begin position="1009"/>
        <end position="1031"/>
    </location>
</feature>
<dbReference type="SFLD" id="SFLDS00003">
    <property type="entry name" value="Haloacid_Dehalogenase"/>
    <property type="match status" value="1"/>
</dbReference>
<feature type="transmembrane region" description="Helical" evidence="12">
    <location>
        <begin position="256"/>
        <end position="278"/>
    </location>
</feature>
<feature type="domain" description="P5B-type ATPase N-terminal" evidence="15">
    <location>
        <begin position="50"/>
        <end position="174"/>
    </location>
</feature>
<feature type="transmembrane region" description="Helical" evidence="12">
    <location>
        <begin position="1144"/>
        <end position="1165"/>
    </location>
</feature>
<dbReference type="Gene3D" id="2.70.150.10">
    <property type="entry name" value="Calcium-transporting ATPase, cytoplasmic transduction domain A"/>
    <property type="match status" value="1"/>
</dbReference>
<keyword evidence="10 12" id="KW-0472">Membrane</keyword>
<dbReference type="SFLD" id="SFLDF00027">
    <property type="entry name" value="p-type_atpase"/>
    <property type="match status" value="1"/>
</dbReference>
<dbReference type="GO" id="GO:0031902">
    <property type="term" value="C:late endosome membrane"/>
    <property type="evidence" value="ECO:0007669"/>
    <property type="project" value="TreeGrafter"/>
</dbReference>
<dbReference type="GO" id="GO:0046872">
    <property type="term" value="F:metal ion binding"/>
    <property type="evidence" value="ECO:0007669"/>
    <property type="project" value="UniProtKB-UniRule"/>
</dbReference>
<dbReference type="SUPFAM" id="SSF56784">
    <property type="entry name" value="HAD-like"/>
    <property type="match status" value="1"/>
</dbReference>
<evidence type="ECO:0000313" key="17">
    <source>
        <dbReference type="RefSeq" id="XP_033814172.1"/>
    </source>
</evidence>
<gene>
    <name evidence="17" type="primary">LOC117366652</name>
</gene>
<organism evidence="16 17">
    <name type="scientific">Geotrypetes seraphini</name>
    <name type="common">Gaboon caecilian</name>
    <name type="synonym">Caecilia seraphini</name>
    <dbReference type="NCBI Taxonomy" id="260995"/>
    <lineage>
        <taxon>Eukaryota</taxon>
        <taxon>Metazoa</taxon>
        <taxon>Chordata</taxon>
        <taxon>Craniata</taxon>
        <taxon>Vertebrata</taxon>
        <taxon>Euteleostomi</taxon>
        <taxon>Amphibia</taxon>
        <taxon>Gymnophiona</taxon>
        <taxon>Geotrypetes</taxon>
    </lineage>
</organism>
<dbReference type="NCBIfam" id="TIGR01494">
    <property type="entry name" value="ATPase_P-type"/>
    <property type="match status" value="1"/>
</dbReference>
<feature type="transmembrane region" description="Helical" evidence="12">
    <location>
        <begin position="1104"/>
        <end position="1124"/>
    </location>
</feature>
<evidence type="ECO:0000313" key="16">
    <source>
        <dbReference type="Proteomes" id="UP000515159"/>
    </source>
</evidence>
<keyword evidence="6 12" id="KW-0067">ATP-binding</keyword>
<dbReference type="GO" id="GO:0006874">
    <property type="term" value="P:intracellular calcium ion homeostasis"/>
    <property type="evidence" value="ECO:0007669"/>
    <property type="project" value="TreeGrafter"/>
</dbReference>
<sequence length="1248" mass="140478">MTTHNEPVQVKLLREFCDSAYKDTQLDGSGTFQMDADNRSDHRALLNQGEENEMEIFGYRIQGCRRALCIAGSILSLGFLLLLFYWKPEWDVWANCVPCSLEKADTVLLRTTDEFKQCWKKKVKWIYLSELKNSLVEKPNHPIIADENSIINRAIMRPELKVRYIRVQKIKYIWLSLEKQFQNAGALEDSNSCSDIYSKFGCGLTRDEQNIRREICGSNAIEVEVTPIWKILFKEVLNPFYIIQGASLALWMSQGYIEFSVAIIVITVLSIILTTFDLRRQSVKLHRLVKSNNSVKINMCRKDGECIELESQDLVPGDVIVLMGKRLFLPCDTILLSGTCVVNESTLTGESIPVFKIPLPRVDDAVPWKIQTGEDYKKHILFCGTEVIQIKPSSHGPVKAVVLRTGFNTAKGEMVRSILYPKPVNFQLYNDIIRFIVCLLALAVFGLIYAVIIFKIQGESVREIIIKALILCTIAVSPTLPAALALAVMYANIRLKRKHIQCISPQRINVCGRLNLLCFDKTGTLTEDGLDLWGVIPSEGDSFLKVHKFSSGNTLPWGPLLGAMASCHSLIILDGKVQGDPLDLKMFEATNWEIDVSGGLTTNQEEVSEGSLIIKPGPKTSKVPIEGISILHQFPFSSSVQRMSVIVELTGEAKVVAFMKGAPEKVVSFCKTDTVPNNFAKELEHYTLQGFRVIALAFKNLNLRRQDNMDEVMREEVECDLEFLGLLIMENRLKAETIPVLQELSDAKLRTVMITGDNLQTAATVARNSGIIPKTGKVILVEALEPEESTRASITWNPMEDPNQNGYDSSETFVSFEENSDPTKEIGDYYFAMTGKSYQAIAKYFYNLLPKLLLNGAIFARMSPNQKSNLIEEFQKLNYYVAMCGDGANDCGALKVAHIGISLSEQEASVASPFISKTPNIECVSRLVKEGRAALVTSFCVFKYITLYSMIQYCCLLLLYWQTKLLGMYQYLIQDFGITFSICLTMSLTCAYPKLAPYRPLAQLVSPPLMLSVICNILLSLSVQICGFVLVQQQPWYSTDNYRACTLGNKSLANFTNSTNEPTTSDGYDSYETTTLFLLTSINDIIVAFVFCKGKPFRQPIYTNYLFSILLTAQLAVLIFILFADIENLYQRLELVCTPTMWRVAILILLIILFVVSFTIEEAIVENRSFWLKIKDYVGYHSKSQYRVLLRELATDPSWPPLYKTEYADLISTQTDGNEAYMNPAYEEEIIVEGTKKTDLAVITPSFS</sequence>
<dbReference type="InterPro" id="IPR023214">
    <property type="entry name" value="HAD_sf"/>
</dbReference>
<comment type="similarity">
    <text evidence="2 12">Belongs to the cation transport ATPase (P-type) (TC 3.A.3) family. Type V subfamily.</text>
</comment>
<dbReference type="GeneID" id="117366652"/>
<dbReference type="PROSITE" id="PS00154">
    <property type="entry name" value="ATPASE_E1_E2"/>
    <property type="match status" value="1"/>
</dbReference>
<dbReference type="RefSeq" id="XP_033814172.1">
    <property type="nucleotide sequence ID" value="XM_033958281.1"/>
</dbReference>
<name>A0A6P8S872_GEOSA</name>
<dbReference type="SUPFAM" id="SSF81653">
    <property type="entry name" value="Calcium ATPase, transduction domain A"/>
    <property type="match status" value="1"/>
</dbReference>
<feature type="transmembrane region" description="Helical" evidence="12">
    <location>
        <begin position="1074"/>
        <end position="1092"/>
    </location>
</feature>
<dbReference type="GO" id="GO:0015203">
    <property type="term" value="F:polyamine transmembrane transporter activity"/>
    <property type="evidence" value="ECO:0007669"/>
    <property type="project" value="TreeGrafter"/>
</dbReference>
<dbReference type="Gene3D" id="3.40.50.1000">
    <property type="entry name" value="HAD superfamily/HAD-like"/>
    <property type="match status" value="2"/>
</dbReference>
<evidence type="ECO:0000256" key="7">
    <source>
        <dbReference type="ARBA" id="ARBA00022842"/>
    </source>
</evidence>
<dbReference type="GO" id="GO:0016887">
    <property type="term" value="F:ATP hydrolysis activity"/>
    <property type="evidence" value="ECO:0007669"/>
    <property type="project" value="InterPro"/>
</dbReference>
<feature type="transmembrane region" description="Helical" evidence="12">
    <location>
        <begin position="935"/>
        <end position="962"/>
    </location>
</feature>
<dbReference type="NCBIfam" id="TIGR01657">
    <property type="entry name" value="P-ATPase-V"/>
    <property type="match status" value="1"/>
</dbReference>
<dbReference type="InterPro" id="IPR023298">
    <property type="entry name" value="ATPase_P-typ_TM_dom_sf"/>
</dbReference>
<dbReference type="AlphaFoldDB" id="A0A6P8S872"/>
<dbReference type="InterPro" id="IPR008250">
    <property type="entry name" value="ATPase_P-typ_transduc_dom_A_sf"/>
</dbReference>
<dbReference type="GO" id="GO:0015662">
    <property type="term" value="F:P-type ion transporter activity"/>
    <property type="evidence" value="ECO:0007669"/>
    <property type="project" value="InterPro"/>
</dbReference>
<evidence type="ECO:0000256" key="4">
    <source>
        <dbReference type="ARBA" id="ARBA00022723"/>
    </source>
</evidence>
<dbReference type="InterPro" id="IPR023299">
    <property type="entry name" value="ATPase_P-typ_cyto_dom_N"/>
</dbReference>
<dbReference type="Pfam" id="PF13246">
    <property type="entry name" value="Cation_ATPase"/>
    <property type="match status" value="1"/>
</dbReference>
<comment type="subcellular location">
    <subcellularLocation>
        <location evidence="1 12">Membrane</location>
        <topology evidence="1 12">Multi-pass membrane protein</topology>
    </subcellularLocation>
</comment>
<dbReference type="OrthoDB" id="48943at2759"/>
<dbReference type="PRINTS" id="PR00119">
    <property type="entry name" value="CATATPASE"/>
</dbReference>
<evidence type="ECO:0000256" key="9">
    <source>
        <dbReference type="ARBA" id="ARBA00022989"/>
    </source>
</evidence>
<dbReference type="SFLD" id="SFLDG00002">
    <property type="entry name" value="C1.7:_P-type_atpase_like"/>
    <property type="match status" value="1"/>
</dbReference>
<feature type="transmembrane region" description="Helical" evidence="12">
    <location>
        <begin position="432"/>
        <end position="452"/>
    </location>
</feature>
<accession>A0A6P8S872</accession>
<dbReference type="FunFam" id="3.40.50.1000:FF:000075">
    <property type="entry name" value="Cation-transporting ATPase"/>
    <property type="match status" value="1"/>
</dbReference>
<dbReference type="InterPro" id="IPR004014">
    <property type="entry name" value="ATPase_P-typ_cation-transptr_N"/>
</dbReference>
<keyword evidence="5 12" id="KW-0547">Nucleotide-binding</keyword>
<evidence type="ECO:0000256" key="11">
    <source>
        <dbReference type="ARBA" id="ARBA00049360"/>
    </source>
</evidence>
<dbReference type="Gene3D" id="1.20.1110.10">
    <property type="entry name" value="Calcium-transporting ATPase, transmembrane domain"/>
    <property type="match status" value="1"/>
</dbReference>
<proteinExistence type="inferred from homology"/>
<feature type="transmembrane region" description="Helical" evidence="12">
    <location>
        <begin position="968"/>
        <end position="988"/>
    </location>
</feature>
<dbReference type="InterPro" id="IPR044492">
    <property type="entry name" value="P_typ_ATPase_HD_dom"/>
</dbReference>
<dbReference type="PANTHER" id="PTHR45630:SF19">
    <property type="entry name" value="CATION-TRANSPORTING ATPASE"/>
    <property type="match status" value="1"/>
</dbReference>
<dbReference type="FunFam" id="1.20.1110.10:FF:000023">
    <property type="entry name" value="Cation-transporting ATPase"/>
    <property type="match status" value="1"/>
</dbReference>
<dbReference type="GO" id="GO:0005524">
    <property type="term" value="F:ATP binding"/>
    <property type="evidence" value="ECO:0007669"/>
    <property type="project" value="UniProtKB-UniRule"/>
</dbReference>
<keyword evidence="7 12" id="KW-0460">Magnesium</keyword>
<dbReference type="GO" id="GO:0019829">
    <property type="term" value="F:ATPase-coupled monoatomic cation transmembrane transporter activity"/>
    <property type="evidence" value="ECO:0007669"/>
    <property type="project" value="UniProtKB-UniRule"/>
</dbReference>
<evidence type="ECO:0000259" key="15">
    <source>
        <dbReference type="Pfam" id="PF12409"/>
    </source>
</evidence>
<feature type="transmembrane region" description="Helical" evidence="12">
    <location>
        <begin position="67"/>
        <end position="86"/>
    </location>
</feature>
<keyword evidence="3 12" id="KW-0812">Transmembrane</keyword>
<feature type="transmembrane region" description="Helical" evidence="12">
    <location>
        <begin position="464"/>
        <end position="491"/>
    </location>
</feature>
<dbReference type="Proteomes" id="UP000515159">
    <property type="component" value="Chromosome 9"/>
</dbReference>
<dbReference type="InterPro" id="IPR047819">
    <property type="entry name" value="P5A-ATPase_N"/>
</dbReference>
<comment type="catalytic activity">
    <reaction evidence="11 12">
        <text>ATP + H2O = ADP + phosphate + H(+)</text>
        <dbReference type="Rhea" id="RHEA:13065"/>
        <dbReference type="ChEBI" id="CHEBI:15377"/>
        <dbReference type="ChEBI" id="CHEBI:15378"/>
        <dbReference type="ChEBI" id="CHEBI:30616"/>
        <dbReference type="ChEBI" id="CHEBI:43474"/>
        <dbReference type="ChEBI" id="CHEBI:456216"/>
    </reaction>
</comment>
<evidence type="ECO:0000256" key="1">
    <source>
        <dbReference type="ARBA" id="ARBA00004141"/>
    </source>
</evidence>
<keyword evidence="8 12" id="KW-1278">Translocase</keyword>
<evidence type="ECO:0000259" key="13">
    <source>
        <dbReference type="Pfam" id="PF00122"/>
    </source>
</evidence>
<dbReference type="InterPro" id="IPR006544">
    <property type="entry name" value="P-type_TPase_V"/>
</dbReference>